<sequence length="220" mass="25015">MRRTFLETDRLVLRPFAEAGPDTDADHRADRTHLTDTDHPTDVDRLVDLDSDPEVMRYLNGGRPTTRAFVVERVLPRLTHDYPCIGTRGFWAAEEKATGVFLGWFEFRPTADDSAEVVELGYRLGRAAWGRGYATEGARALIDKGFTELGVRRVTADTMYVNSRSRRVMEKAGLLFVRRWYGDWPDSIEGSEHGEVEYALERDQWAARTGAAVHPADRVR</sequence>
<dbReference type="InterPro" id="IPR000182">
    <property type="entry name" value="GNAT_dom"/>
</dbReference>
<dbReference type="Pfam" id="PF13302">
    <property type="entry name" value="Acetyltransf_3"/>
    <property type="match status" value="1"/>
</dbReference>
<evidence type="ECO:0000256" key="1">
    <source>
        <dbReference type="SAM" id="MobiDB-lite"/>
    </source>
</evidence>
<feature type="compositionally biased region" description="Basic and acidic residues" evidence="1">
    <location>
        <begin position="24"/>
        <end position="37"/>
    </location>
</feature>
<dbReference type="InterPro" id="IPR051531">
    <property type="entry name" value="N-acetyltransferase"/>
</dbReference>
<reference evidence="4" key="1">
    <citation type="journal article" date="2019" name="Int. J. Syst. Evol. Microbiol.">
        <title>The Global Catalogue of Microorganisms (GCM) 10K type strain sequencing project: providing services to taxonomists for standard genome sequencing and annotation.</title>
        <authorList>
            <consortium name="The Broad Institute Genomics Platform"/>
            <consortium name="The Broad Institute Genome Sequencing Center for Infectious Disease"/>
            <person name="Wu L."/>
            <person name="Ma J."/>
        </authorList>
    </citation>
    <scope>NUCLEOTIDE SEQUENCE [LARGE SCALE GENOMIC DNA]</scope>
    <source>
        <strain evidence="4">JCM 4737</strain>
    </source>
</reference>
<accession>A0ABQ3DKI8</accession>
<dbReference type="InterPro" id="IPR016181">
    <property type="entry name" value="Acyl_CoA_acyltransferase"/>
</dbReference>
<dbReference type="PROSITE" id="PS51186">
    <property type="entry name" value="GNAT"/>
    <property type="match status" value="1"/>
</dbReference>
<feature type="region of interest" description="Disordered" evidence="1">
    <location>
        <begin position="17"/>
        <end position="37"/>
    </location>
</feature>
<dbReference type="RefSeq" id="WP_138895890.1">
    <property type="nucleotide sequence ID" value="NZ_BMVO01000007.1"/>
</dbReference>
<protein>
    <submittedName>
        <fullName evidence="3">GNAT family acetyltransferase</fullName>
    </submittedName>
</protein>
<proteinExistence type="predicted"/>
<feature type="domain" description="N-acetyltransferase" evidence="2">
    <location>
        <begin position="32"/>
        <end position="203"/>
    </location>
</feature>
<dbReference type="PANTHER" id="PTHR43792">
    <property type="entry name" value="GNAT FAMILY, PUTATIVE (AFU_ORTHOLOGUE AFUA_3G00765)-RELATED-RELATED"/>
    <property type="match status" value="1"/>
</dbReference>
<evidence type="ECO:0000259" key="2">
    <source>
        <dbReference type="PROSITE" id="PS51186"/>
    </source>
</evidence>
<name>A0ABQ3DKI8_9ACTN</name>
<organism evidence="3 4">
    <name type="scientific">Streptomyces chryseus</name>
    <dbReference type="NCBI Taxonomy" id="68186"/>
    <lineage>
        <taxon>Bacteria</taxon>
        <taxon>Bacillati</taxon>
        <taxon>Actinomycetota</taxon>
        <taxon>Actinomycetes</taxon>
        <taxon>Kitasatosporales</taxon>
        <taxon>Streptomycetaceae</taxon>
        <taxon>Streptomyces</taxon>
    </lineage>
</organism>
<dbReference type="Proteomes" id="UP000599437">
    <property type="component" value="Unassembled WGS sequence"/>
</dbReference>
<comment type="caution">
    <text evidence="3">The sequence shown here is derived from an EMBL/GenBank/DDBJ whole genome shotgun (WGS) entry which is preliminary data.</text>
</comment>
<evidence type="ECO:0000313" key="4">
    <source>
        <dbReference type="Proteomes" id="UP000599437"/>
    </source>
</evidence>
<dbReference type="SUPFAM" id="SSF55729">
    <property type="entry name" value="Acyl-CoA N-acyltransferases (Nat)"/>
    <property type="match status" value="1"/>
</dbReference>
<dbReference type="PANTHER" id="PTHR43792:SF1">
    <property type="entry name" value="N-ACETYLTRANSFERASE DOMAIN-CONTAINING PROTEIN"/>
    <property type="match status" value="1"/>
</dbReference>
<dbReference type="EMBL" id="BMVO01000007">
    <property type="protein sequence ID" value="GHB04423.1"/>
    <property type="molecule type" value="Genomic_DNA"/>
</dbReference>
<evidence type="ECO:0000313" key="3">
    <source>
        <dbReference type="EMBL" id="GHB04423.1"/>
    </source>
</evidence>
<dbReference type="Gene3D" id="3.40.630.30">
    <property type="match status" value="1"/>
</dbReference>
<keyword evidence="4" id="KW-1185">Reference proteome</keyword>
<gene>
    <name evidence="3" type="ORF">GCM10010346_29280</name>
</gene>